<accession>A0A8S1EGP1</accession>
<dbReference type="EMBL" id="CADEPM010000001">
    <property type="protein sequence ID" value="CAB3398689.1"/>
    <property type="molecule type" value="Genomic_DNA"/>
</dbReference>
<organism evidence="1 2">
    <name type="scientific">Caenorhabditis bovis</name>
    <dbReference type="NCBI Taxonomy" id="2654633"/>
    <lineage>
        <taxon>Eukaryota</taxon>
        <taxon>Metazoa</taxon>
        <taxon>Ecdysozoa</taxon>
        <taxon>Nematoda</taxon>
        <taxon>Chromadorea</taxon>
        <taxon>Rhabditida</taxon>
        <taxon>Rhabditina</taxon>
        <taxon>Rhabditomorpha</taxon>
        <taxon>Rhabditoidea</taxon>
        <taxon>Rhabditidae</taxon>
        <taxon>Peloderinae</taxon>
        <taxon>Caenorhabditis</taxon>
    </lineage>
</organism>
<evidence type="ECO:0000313" key="2">
    <source>
        <dbReference type="Proteomes" id="UP000494206"/>
    </source>
</evidence>
<dbReference type="OrthoDB" id="5807344at2759"/>
<reference evidence="1 2" key="1">
    <citation type="submission" date="2020-04" db="EMBL/GenBank/DDBJ databases">
        <authorList>
            <person name="Laetsch R D."/>
            <person name="Stevens L."/>
            <person name="Kumar S."/>
            <person name="Blaxter L. M."/>
        </authorList>
    </citation>
    <scope>NUCLEOTIDE SEQUENCE [LARGE SCALE GENOMIC DNA]</scope>
</reference>
<proteinExistence type="predicted"/>
<gene>
    <name evidence="1" type="ORF">CBOVIS_LOCUS1935</name>
</gene>
<dbReference type="Proteomes" id="UP000494206">
    <property type="component" value="Unassembled WGS sequence"/>
</dbReference>
<comment type="caution">
    <text evidence="1">The sequence shown here is derived from an EMBL/GenBank/DDBJ whole genome shotgun (WGS) entry which is preliminary data.</text>
</comment>
<sequence>MVIRGRFDVVDVHRRRVLFWRPRRGSRQCFIVHATRNNTDVSLEVGMKLRYADCEVVKLDPFIERNDERIRFFSHQLSIGYSDSDRLDLATLTSVVLKASHIEALYLDESVPYQDLLFNFDGAEISELLDVCQLSVVVRRPESQNDLTFFWSFVTKFLINPSITLVDSQRISMDRVRITVYNRENRNCVFRHHFKDIPSESFYA</sequence>
<name>A0A8S1EGP1_9PELO</name>
<dbReference type="AlphaFoldDB" id="A0A8S1EGP1"/>
<protein>
    <submittedName>
        <fullName evidence="1">Uncharacterized protein</fullName>
    </submittedName>
</protein>
<keyword evidence="2" id="KW-1185">Reference proteome</keyword>
<evidence type="ECO:0000313" key="1">
    <source>
        <dbReference type="EMBL" id="CAB3398689.1"/>
    </source>
</evidence>